<dbReference type="PRINTS" id="PR00401">
    <property type="entry name" value="SH2DOMAIN"/>
</dbReference>
<dbReference type="Gene3D" id="3.30.505.10">
    <property type="entry name" value="SH2 domain"/>
    <property type="match status" value="1"/>
</dbReference>
<gene>
    <name evidence="6" type="ORF">MCOR_57797</name>
</gene>
<dbReference type="SMART" id="SM00252">
    <property type="entry name" value="SH2"/>
    <property type="match status" value="1"/>
</dbReference>
<dbReference type="InterPro" id="IPR000980">
    <property type="entry name" value="SH2"/>
</dbReference>
<evidence type="ECO:0000256" key="1">
    <source>
        <dbReference type="ARBA" id="ARBA00022999"/>
    </source>
</evidence>
<dbReference type="EMBL" id="CACVKT020010330">
    <property type="protein sequence ID" value="CAC5426048.1"/>
    <property type="molecule type" value="Genomic_DNA"/>
</dbReference>
<accession>A0A6J8EZG7</accession>
<reference evidence="6 7" key="1">
    <citation type="submission" date="2020-06" db="EMBL/GenBank/DDBJ databases">
        <authorList>
            <person name="Li R."/>
            <person name="Bekaert M."/>
        </authorList>
    </citation>
    <scope>NUCLEOTIDE SEQUENCE [LARGE SCALE GENOMIC DNA]</scope>
    <source>
        <strain evidence="7">wild</strain>
    </source>
</reference>
<sequence length="378" mass="41962">MLCLLLLQLKKLLLDTYEDPDAAPTPQHATVRNSALPPLPKGANQKSFVPQVEQQDVYEDPDEAPPQPTPSRTKMAALPPTPKASQQKSPYHGRKAPAAPKQEEFEQLEYEVPEEVLKGQMPQDDYMTMQPSPEDTKKKNKKKGHEGVQVFPVQNGGQNATLPPRPGKHKQLPVPPMDTAPASPAEVKRESSGRTKVEKVNKALSLEEQPWYHGEIERNVADNKLLGIGTNGCYLIRKSKKGGETKPYTLAIFYESQVFNLNIRKKPNHQYALGMAKPGEQEFSNLMDLVTFFQGHRLILAKGQTRLKLAISLIVNPAAAAAADNDFSLTQFVLDAATAGEANQPNFDFGDFDMSFLGIRTIPIAQITDFPPLYQMKR</sequence>
<dbReference type="PANTHER" id="PTHR14098">
    <property type="entry name" value="SH2 DOMAIN CONTAINING PROTEIN"/>
    <property type="match status" value="1"/>
</dbReference>
<proteinExistence type="predicted"/>
<keyword evidence="4" id="KW-0732">Signal</keyword>
<keyword evidence="1 2" id="KW-0727">SH2 domain</keyword>
<dbReference type="Pfam" id="PF00017">
    <property type="entry name" value="SH2"/>
    <property type="match status" value="1"/>
</dbReference>
<feature type="compositionally biased region" description="Basic and acidic residues" evidence="3">
    <location>
        <begin position="186"/>
        <end position="196"/>
    </location>
</feature>
<protein>
    <recommendedName>
        <fullName evidence="5">SH2 domain-containing protein</fullName>
    </recommendedName>
</protein>
<dbReference type="PANTHER" id="PTHR14098:SF14">
    <property type="entry name" value="SH2 DOMAIN-CONTAINING PROTEIN"/>
    <property type="match status" value="1"/>
</dbReference>
<dbReference type="Proteomes" id="UP000507470">
    <property type="component" value="Unassembled WGS sequence"/>
</dbReference>
<dbReference type="GO" id="GO:0007169">
    <property type="term" value="P:cell surface receptor protein tyrosine kinase signaling pathway"/>
    <property type="evidence" value="ECO:0007669"/>
    <property type="project" value="TreeGrafter"/>
</dbReference>
<organism evidence="6 7">
    <name type="scientific">Mytilus coruscus</name>
    <name type="common">Sea mussel</name>
    <dbReference type="NCBI Taxonomy" id="42192"/>
    <lineage>
        <taxon>Eukaryota</taxon>
        <taxon>Metazoa</taxon>
        <taxon>Spiralia</taxon>
        <taxon>Lophotrochozoa</taxon>
        <taxon>Mollusca</taxon>
        <taxon>Bivalvia</taxon>
        <taxon>Autobranchia</taxon>
        <taxon>Pteriomorphia</taxon>
        <taxon>Mytilida</taxon>
        <taxon>Mytiloidea</taxon>
        <taxon>Mytilidae</taxon>
        <taxon>Mytilinae</taxon>
        <taxon>Mytilus</taxon>
    </lineage>
</organism>
<evidence type="ECO:0000256" key="3">
    <source>
        <dbReference type="SAM" id="MobiDB-lite"/>
    </source>
</evidence>
<dbReference type="PROSITE" id="PS50001">
    <property type="entry name" value="SH2"/>
    <property type="match status" value="1"/>
</dbReference>
<feature type="signal peptide" evidence="4">
    <location>
        <begin position="1"/>
        <end position="16"/>
    </location>
</feature>
<dbReference type="AlphaFoldDB" id="A0A6J8EZG7"/>
<evidence type="ECO:0000256" key="4">
    <source>
        <dbReference type="SAM" id="SignalP"/>
    </source>
</evidence>
<dbReference type="GO" id="GO:0035556">
    <property type="term" value="P:intracellular signal transduction"/>
    <property type="evidence" value="ECO:0007669"/>
    <property type="project" value="TreeGrafter"/>
</dbReference>
<feature type="chain" id="PRO_5026802636" description="SH2 domain-containing protein" evidence="4">
    <location>
        <begin position="17"/>
        <end position="378"/>
    </location>
</feature>
<evidence type="ECO:0000256" key="2">
    <source>
        <dbReference type="PROSITE-ProRule" id="PRU00191"/>
    </source>
</evidence>
<dbReference type="InterPro" id="IPR051751">
    <property type="entry name" value="Immunoreceptor_sig_adapters"/>
</dbReference>
<feature type="region of interest" description="Disordered" evidence="3">
    <location>
        <begin position="21"/>
        <end position="102"/>
    </location>
</feature>
<feature type="compositionally biased region" description="Polar residues" evidence="3">
    <location>
        <begin position="44"/>
        <end position="54"/>
    </location>
</feature>
<dbReference type="SUPFAM" id="SSF55550">
    <property type="entry name" value="SH2 domain"/>
    <property type="match status" value="1"/>
</dbReference>
<evidence type="ECO:0000313" key="6">
    <source>
        <dbReference type="EMBL" id="CAC5426048.1"/>
    </source>
</evidence>
<dbReference type="InterPro" id="IPR036860">
    <property type="entry name" value="SH2_dom_sf"/>
</dbReference>
<keyword evidence="7" id="KW-1185">Reference proteome</keyword>
<feature type="region of interest" description="Disordered" evidence="3">
    <location>
        <begin position="124"/>
        <end position="196"/>
    </location>
</feature>
<dbReference type="GO" id="GO:0005737">
    <property type="term" value="C:cytoplasm"/>
    <property type="evidence" value="ECO:0007669"/>
    <property type="project" value="UniProtKB-ARBA"/>
</dbReference>
<dbReference type="OrthoDB" id="10044490at2759"/>
<evidence type="ECO:0000313" key="7">
    <source>
        <dbReference type="Proteomes" id="UP000507470"/>
    </source>
</evidence>
<feature type="domain" description="SH2" evidence="5">
    <location>
        <begin position="211"/>
        <end position="311"/>
    </location>
</feature>
<evidence type="ECO:0000259" key="5">
    <source>
        <dbReference type="PROSITE" id="PS50001"/>
    </source>
</evidence>
<name>A0A6J8EZG7_MYTCO</name>